<reference evidence="2" key="1">
    <citation type="submission" date="2013-07" db="EMBL/GenBank/DDBJ databases">
        <authorList>
            <consortium name="The Broad Institute Genome Sequencing Platform"/>
            <person name="Cuomo C."/>
            <person name="Litvintseva A."/>
            <person name="Chen Y."/>
            <person name="Heitman J."/>
            <person name="Sun S."/>
            <person name="Springer D."/>
            <person name="Dromer F."/>
            <person name="Young S.K."/>
            <person name="Zeng Q."/>
            <person name="Gargeya S."/>
            <person name="Fitzgerald M."/>
            <person name="Abouelleil A."/>
            <person name="Alvarado L."/>
            <person name="Berlin A.M."/>
            <person name="Chapman S.B."/>
            <person name="Dewar J."/>
            <person name="Goldberg J."/>
            <person name="Griggs A."/>
            <person name="Gujja S."/>
            <person name="Hansen M."/>
            <person name="Howarth C."/>
            <person name="Imamovic A."/>
            <person name="Larimer J."/>
            <person name="McCowan C."/>
            <person name="Murphy C."/>
            <person name="Pearson M."/>
            <person name="Priest M."/>
            <person name="Roberts A."/>
            <person name="Saif S."/>
            <person name="Shea T."/>
            <person name="Sykes S."/>
            <person name="Wortman J."/>
            <person name="Nusbaum C."/>
            <person name="Birren B."/>
        </authorList>
    </citation>
    <scope>NUCLEOTIDE SEQUENCE</scope>
    <source>
        <strain evidence="2">CBS 10117</strain>
    </source>
</reference>
<dbReference type="KEGG" id="kdj:28971877"/>
<protein>
    <recommendedName>
        <fullName evidence="4">Protein kinase domain-containing protein</fullName>
    </recommendedName>
</protein>
<evidence type="ECO:0008006" key="4">
    <source>
        <dbReference type="Google" id="ProtNLM"/>
    </source>
</evidence>
<keyword evidence="3" id="KW-1185">Reference proteome</keyword>
<dbReference type="AlphaFoldDB" id="A0AAJ8KTC7"/>
<name>A0AAJ8KTC7_9TREE</name>
<feature type="compositionally biased region" description="Pro residues" evidence="1">
    <location>
        <begin position="1"/>
        <end position="13"/>
    </location>
</feature>
<evidence type="ECO:0000256" key="1">
    <source>
        <dbReference type="SAM" id="MobiDB-lite"/>
    </source>
</evidence>
<feature type="compositionally biased region" description="Low complexity" evidence="1">
    <location>
        <begin position="20"/>
        <end position="34"/>
    </location>
</feature>
<gene>
    <name evidence="2" type="ORF">I303_106565</name>
</gene>
<evidence type="ECO:0000313" key="2">
    <source>
        <dbReference type="EMBL" id="WWC63959.1"/>
    </source>
</evidence>
<organism evidence="2 3">
    <name type="scientific">Kwoniella dejecticola CBS 10117</name>
    <dbReference type="NCBI Taxonomy" id="1296121"/>
    <lineage>
        <taxon>Eukaryota</taxon>
        <taxon>Fungi</taxon>
        <taxon>Dikarya</taxon>
        <taxon>Basidiomycota</taxon>
        <taxon>Agaricomycotina</taxon>
        <taxon>Tremellomycetes</taxon>
        <taxon>Tremellales</taxon>
        <taxon>Cryptococcaceae</taxon>
        <taxon>Kwoniella</taxon>
    </lineage>
</organism>
<dbReference type="Proteomes" id="UP000078595">
    <property type="component" value="Chromosome 8"/>
</dbReference>
<proteinExistence type="predicted"/>
<feature type="region of interest" description="Disordered" evidence="1">
    <location>
        <begin position="1"/>
        <end position="34"/>
    </location>
</feature>
<accession>A0AAJ8KTC7</accession>
<sequence length="369" mass="41760">MSPIPQVPKPPTPPDDDDGTTPTSSPESEGPLLPMQDIRARLDQQDILEITMPSTMGSARVQVYGEAFDELPFFRIMPPFHETIVGSTPGFNNNPNRLDPTMTIRNGLITPIGSGANTPSSGNTRSPHFHSVRNYDRTFSLMDWKIMGKGSGNFAPDDTDHSKSNICQVTEHIHSGVTWDSIREDIPPPEERQSWDYDFVRDRTRVEVIGEVINQDYMLRQHLRHLQGSVVPYYYGMFIWRAAEDDDEDDWTIASVMEDVGAPVYPVMELYPLAVKQEIIDCFKRLHQEAQVVHCNSESRHILEREHKAKRNPKDGRFALVDFSSAISVADWQAADKKTMIDGEVRDMEYSLGVSHLHGPNTGKLLERT</sequence>
<evidence type="ECO:0000313" key="3">
    <source>
        <dbReference type="Proteomes" id="UP000078595"/>
    </source>
</evidence>
<dbReference type="RefSeq" id="XP_065825471.1">
    <property type="nucleotide sequence ID" value="XM_065969399.1"/>
</dbReference>
<reference evidence="2" key="2">
    <citation type="submission" date="2024-02" db="EMBL/GenBank/DDBJ databases">
        <title>Comparative genomics of Cryptococcus and Kwoniella reveals pathogenesis evolution and contrasting modes of karyotype evolution via chromosome fusion or intercentromeric recombination.</title>
        <authorList>
            <person name="Coelho M.A."/>
            <person name="David-Palma M."/>
            <person name="Shea T."/>
            <person name="Bowers K."/>
            <person name="McGinley-Smith S."/>
            <person name="Mohammad A.W."/>
            <person name="Gnirke A."/>
            <person name="Yurkov A.M."/>
            <person name="Nowrousian M."/>
            <person name="Sun S."/>
            <person name="Cuomo C.A."/>
            <person name="Heitman J."/>
        </authorList>
    </citation>
    <scope>NUCLEOTIDE SEQUENCE</scope>
    <source>
        <strain evidence="2">CBS 10117</strain>
    </source>
</reference>
<dbReference type="EMBL" id="CP144537">
    <property type="protein sequence ID" value="WWC63959.1"/>
    <property type="molecule type" value="Genomic_DNA"/>
</dbReference>
<dbReference type="GeneID" id="28971877"/>